<dbReference type="EC" id="2.4.-.-" evidence="3"/>
<dbReference type="SUPFAM" id="SSF53756">
    <property type="entry name" value="UDP-Glycosyltransferase/glycogen phosphorylase"/>
    <property type="match status" value="1"/>
</dbReference>
<evidence type="ECO:0000259" key="2">
    <source>
        <dbReference type="Pfam" id="PF00534"/>
    </source>
</evidence>
<comment type="caution">
    <text evidence="3">The sequence shown here is derived from an EMBL/GenBank/DDBJ whole genome shotgun (WGS) entry which is preliminary data.</text>
</comment>
<evidence type="ECO:0000313" key="3">
    <source>
        <dbReference type="EMBL" id="HJB40967.1"/>
    </source>
</evidence>
<dbReference type="AlphaFoldDB" id="A0A9D2S200"/>
<dbReference type="PANTHER" id="PTHR46401">
    <property type="entry name" value="GLYCOSYLTRANSFERASE WBBK-RELATED"/>
    <property type="match status" value="1"/>
</dbReference>
<dbReference type="EMBL" id="DWYG01000006">
    <property type="protein sequence ID" value="HJB40967.1"/>
    <property type="molecule type" value="Genomic_DNA"/>
</dbReference>
<keyword evidence="3" id="KW-0328">Glycosyltransferase</keyword>
<proteinExistence type="predicted"/>
<evidence type="ECO:0000256" key="1">
    <source>
        <dbReference type="ARBA" id="ARBA00022679"/>
    </source>
</evidence>
<evidence type="ECO:0000313" key="4">
    <source>
        <dbReference type="Proteomes" id="UP000886803"/>
    </source>
</evidence>
<accession>A0A9D2S200</accession>
<dbReference type="InterPro" id="IPR001296">
    <property type="entry name" value="Glyco_trans_1"/>
</dbReference>
<dbReference type="Pfam" id="PF00534">
    <property type="entry name" value="Glycos_transf_1"/>
    <property type="match status" value="1"/>
</dbReference>
<dbReference type="GO" id="GO:0016757">
    <property type="term" value="F:glycosyltransferase activity"/>
    <property type="evidence" value="ECO:0007669"/>
    <property type="project" value="UniProtKB-KW"/>
</dbReference>
<reference evidence="3" key="1">
    <citation type="journal article" date="2021" name="PeerJ">
        <title>Extensive microbial diversity within the chicken gut microbiome revealed by metagenomics and culture.</title>
        <authorList>
            <person name="Gilroy R."/>
            <person name="Ravi A."/>
            <person name="Getino M."/>
            <person name="Pursley I."/>
            <person name="Horton D.L."/>
            <person name="Alikhan N.F."/>
            <person name="Baker D."/>
            <person name="Gharbi K."/>
            <person name="Hall N."/>
            <person name="Watson M."/>
            <person name="Adriaenssens E.M."/>
            <person name="Foster-Nyarko E."/>
            <person name="Jarju S."/>
            <person name="Secka A."/>
            <person name="Antonio M."/>
            <person name="Oren A."/>
            <person name="Chaudhuri R.R."/>
            <person name="La Ragione R."/>
            <person name="Hildebrand F."/>
            <person name="Pallen M.J."/>
        </authorList>
    </citation>
    <scope>NUCLEOTIDE SEQUENCE</scope>
    <source>
        <strain evidence="3">ChiBcec8-13705</strain>
    </source>
</reference>
<reference evidence="3" key="2">
    <citation type="submission" date="2021-04" db="EMBL/GenBank/DDBJ databases">
        <authorList>
            <person name="Gilroy R."/>
        </authorList>
    </citation>
    <scope>NUCLEOTIDE SEQUENCE</scope>
    <source>
        <strain evidence="3">ChiBcec8-13705</strain>
    </source>
</reference>
<dbReference type="PANTHER" id="PTHR46401:SF2">
    <property type="entry name" value="GLYCOSYLTRANSFERASE WBBK-RELATED"/>
    <property type="match status" value="1"/>
</dbReference>
<keyword evidence="1 3" id="KW-0808">Transferase</keyword>
<organism evidence="3 4">
    <name type="scientific">Candidatus Gemmiger avicola</name>
    <dbReference type="NCBI Taxonomy" id="2838605"/>
    <lineage>
        <taxon>Bacteria</taxon>
        <taxon>Bacillati</taxon>
        <taxon>Bacillota</taxon>
        <taxon>Clostridia</taxon>
        <taxon>Eubacteriales</taxon>
        <taxon>Gemmiger</taxon>
    </lineage>
</organism>
<dbReference type="Gene3D" id="3.40.50.2000">
    <property type="entry name" value="Glycogen Phosphorylase B"/>
    <property type="match status" value="1"/>
</dbReference>
<name>A0A9D2S200_9FIRM</name>
<feature type="domain" description="Glycosyl transferase family 1" evidence="2">
    <location>
        <begin position="179"/>
        <end position="305"/>
    </location>
</feature>
<dbReference type="Proteomes" id="UP000886803">
    <property type="component" value="Unassembled WGS sequence"/>
</dbReference>
<sequence>MRPIVINGTVLCDPITGIPRYVYEVVTRLDPLLAGTGLDVRLCYRDDGRPLQLPPLQNIRIVPLKAVKYSYNLVVLPQYLRKHKAFFLGLASDMLMTRHSAVVLHDIRPLVMDTDRGFFRFKFWVHCLSVRAFARRVYTVSDDQRRLISNRLHIPVSKIGLTYNGWEHMQRAEEDDTVFDKLPGVEKGNYYYALGSLAKHKNYRWVREVAARNPDKTFVVAGGKDLAAFGDDADAVSGGNLHYPGYVKDGENKALMRHCKGFLHPAVFEGFGIPPLEALSLGAPVAVANASCLPELYGDTVRYFDPYDYEVDLDALFARPVAPPDTVLKTYSWPATAAFWLEEIRRFAAE</sequence>
<gene>
    <name evidence="3" type="ORF">H9945_00545</name>
</gene>
<protein>
    <submittedName>
        <fullName evidence="3">Glycosyltransferase</fullName>
        <ecNumber evidence="3">2.4.-.-</ecNumber>
    </submittedName>
</protein>